<evidence type="ECO:0000313" key="1">
    <source>
        <dbReference type="EMBL" id="KAI3768593.1"/>
    </source>
</evidence>
<protein>
    <submittedName>
        <fullName evidence="1">Uncharacterized protein</fullName>
    </submittedName>
</protein>
<reference evidence="1 2" key="2">
    <citation type="journal article" date="2022" name="Mol. Ecol. Resour.">
        <title>The genomes of chicory, endive, great burdock and yacon provide insights into Asteraceae paleo-polyploidization history and plant inulin production.</title>
        <authorList>
            <person name="Fan W."/>
            <person name="Wang S."/>
            <person name="Wang H."/>
            <person name="Wang A."/>
            <person name="Jiang F."/>
            <person name="Liu H."/>
            <person name="Zhao H."/>
            <person name="Xu D."/>
            <person name="Zhang Y."/>
        </authorList>
    </citation>
    <scope>NUCLEOTIDE SEQUENCE [LARGE SCALE GENOMIC DNA]</scope>
    <source>
        <strain evidence="2">cv. Punajuju</strain>
        <tissue evidence="1">Leaves</tissue>
    </source>
</reference>
<gene>
    <name evidence="1" type="ORF">L2E82_19421</name>
</gene>
<organism evidence="1 2">
    <name type="scientific">Cichorium intybus</name>
    <name type="common">Chicory</name>
    <dbReference type="NCBI Taxonomy" id="13427"/>
    <lineage>
        <taxon>Eukaryota</taxon>
        <taxon>Viridiplantae</taxon>
        <taxon>Streptophyta</taxon>
        <taxon>Embryophyta</taxon>
        <taxon>Tracheophyta</taxon>
        <taxon>Spermatophyta</taxon>
        <taxon>Magnoliopsida</taxon>
        <taxon>eudicotyledons</taxon>
        <taxon>Gunneridae</taxon>
        <taxon>Pentapetalae</taxon>
        <taxon>asterids</taxon>
        <taxon>campanulids</taxon>
        <taxon>Asterales</taxon>
        <taxon>Asteraceae</taxon>
        <taxon>Cichorioideae</taxon>
        <taxon>Cichorieae</taxon>
        <taxon>Cichoriinae</taxon>
        <taxon>Cichorium</taxon>
    </lineage>
</organism>
<reference evidence="2" key="1">
    <citation type="journal article" date="2022" name="Mol. Ecol. Resour.">
        <title>The genomes of chicory, endive, great burdock and yacon provide insights into Asteraceae palaeo-polyploidization history and plant inulin production.</title>
        <authorList>
            <person name="Fan W."/>
            <person name="Wang S."/>
            <person name="Wang H."/>
            <person name="Wang A."/>
            <person name="Jiang F."/>
            <person name="Liu H."/>
            <person name="Zhao H."/>
            <person name="Xu D."/>
            <person name="Zhang Y."/>
        </authorList>
    </citation>
    <scope>NUCLEOTIDE SEQUENCE [LARGE SCALE GENOMIC DNA]</scope>
    <source>
        <strain evidence="2">cv. Punajuju</strain>
    </source>
</reference>
<accession>A0ACB9FB56</accession>
<dbReference type="EMBL" id="CM042011">
    <property type="protein sequence ID" value="KAI3768593.1"/>
    <property type="molecule type" value="Genomic_DNA"/>
</dbReference>
<name>A0ACB9FB56_CICIN</name>
<comment type="caution">
    <text evidence="1">The sequence shown here is derived from an EMBL/GenBank/DDBJ whole genome shotgun (WGS) entry which is preliminary data.</text>
</comment>
<sequence length="116" mass="12759">MNMDSTNVISKSFNPFYTAKVNSLVCTLAPPVRCVLTCTESLLLVRFLVSKLENLKSKKANCDQIGYDSSQTESSPQSLPKTKGVKIKTVHKQGSKDEFELSAGSFTQDLETIPQP</sequence>
<proteinExistence type="predicted"/>
<dbReference type="Proteomes" id="UP001055811">
    <property type="component" value="Linkage Group LG03"/>
</dbReference>
<keyword evidence="2" id="KW-1185">Reference proteome</keyword>
<evidence type="ECO:0000313" key="2">
    <source>
        <dbReference type="Proteomes" id="UP001055811"/>
    </source>
</evidence>